<keyword evidence="2" id="KW-1185">Reference proteome</keyword>
<name>A0ABU9EUT1_9STAP</name>
<dbReference type="EMBL" id="JBBWSC010000001">
    <property type="protein sequence ID" value="MEL0537257.1"/>
    <property type="molecule type" value="Genomic_DNA"/>
</dbReference>
<gene>
    <name evidence="1" type="ORF">AADA34_00780</name>
</gene>
<protein>
    <submittedName>
        <fullName evidence="1">Uncharacterized protein</fullName>
    </submittedName>
</protein>
<evidence type="ECO:0000313" key="2">
    <source>
        <dbReference type="Proteomes" id="UP001380601"/>
    </source>
</evidence>
<organism evidence="1 2">
    <name type="scientific">Staphylococcus debuckii</name>
    <dbReference type="NCBI Taxonomy" id="2044912"/>
    <lineage>
        <taxon>Bacteria</taxon>
        <taxon>Bacillati</taxon>
        <taxon>Bacillota</taxon>
        <taxon>Bacilli</taxon>
        <taxon>Bacillales</taxon>
        <taxon>Staphylococcaceae</taxon>
        <taxon>Staphylococcus</taxon>
    </lineage>
</organism>
<comment type="caution">
    <text evidence="1">The sequence shown here is derived from an EMBL/GenBank/DDBJ whole genome shotgun (WGS) entry which is preliminary data.</text>
</comment>
<reference evidence="1 2" key="1">
    <citation type="submission" date="2024-04" db="EMBL/GenBank/DDBJ databases">
        <title>Staphylococcus debuckii a clinical isolate.</title>
        <authorList>
            <person name="Magnan C."/>
            <person name="Plumet L."/>
            <person name="Morsli M."/>
            <person name="Molle V."/>
            <person name="Lavigne J.-P."/>
        </authorList>
    </citation>
    <scope>NUCLEOTIDE SEQUENCE [LARGE SCALE GENOMIC DNA]</scope>
    <source>
        <strain evidence="1 2">NSD001</strain>
    </source>
</reference>
<dbReference type="Proteomes" id="UP001380601">
    <property type="component" value="Unassembled WGS sequence"/>
</dbReference>
<sequence>MKKWIKVLLPLFIIFKIRDYFLKLERQKFEEIDIESDEDRYSDEDEEITG</sequence>
<dbReference type="RefSeq" id="WP_341610952.1">
    <property type="nucleotide sequence ID" value="NZ_JBBWSC010000001.1"/>
</dbReference>
<evidence type="ECO:0000313" key="1">
    <source>
        <dbReference type="EMBL" id="MEL0537257.1"/>
    </source>
</evidence>
<accession>A0ABU9EUT1</accession>
<proteinExistence type="predicted"/>